<dbReference type="AlphaFoldDB" id="A0A8X6MHZ1"/>
<dbReference type="Proteomes" id="UP000887013">
    <property type="component" value="Unassembled WGS sequence"/>
</dbReference>
<accession>A0A8X6MHZ1</accession>
<reference evidence="1" key="1">
    <citation type="submission" date="2020-08" db="EMBL/GenBank/DDBJ databases">
        <title>Multicomponent nature underlies the extraordinary mechanical properties of spider dragline silk.</title>
        <authorList>
            <person name="Kono N."/>
            <person name="Nakamura H."/>
            <person name="Mori M."/>
            <person name="Yoshida Y."/>
            <person name="Ohtoshi R."/>
            <person name="Malay A.D."/>
            <person name="Moran D.A.P."/>
            <person name="Tomita M."/>
            <person name="Numata K."/>
            <person name="Arakawa K."/>
        </authorList>
    </citation>
    <scope>NUCLEOTIDE SEQUENCE</scope>
</reference>
<name>A0A8X6MHZ1_NEPPI</name>
<evidence type="ECO:0000313" key="1">
    <source>
        <dbReference type="EMBL" id="GFS53394.1"/>
    </source>
</evidence>
<organism evidence="1 2">
    <name type="scientific">Nephila pilipes</name>
    <name type="common">Giant wood spider</name>
    <name type="synonym">Nephila maculata</name>
    <dbReference type="NCBI Taxonomy" id="299642"/>
    <lineage>
        <taxon>Eukaryota</taxon>
        <taxon>Metazoa</taxon>
        <taxon>Ecdysozoa</taxon>
        <taxon>Arthropoda</taxon>
        <taxon>Chelicerata</taxon>
        <taxon>Arachnida</taxon>
        <taxon>Araneae</taxon>
        <taxon>Araneomorphae</taxon>
        <taxon>Entelegynae</taxon>
        <taxon>Araneoidea</taxon>
        <taxon>Nephilidae</taxon>
        <taxon>Nephila</taxon>
    </lineage>
</organism>
<dbReference type="EMBL" id="BMAW01046075">
    <property type="protein sequence ID" value="GFS53394.1"/>
    <property type="molecule type" value="Genomic_DNA"/>
</dbReference>
<sequence>MNLVYDKVFADHRKVIGQVPCIVVPKGSSLETYEEISGFKPSSIPNKYPASSAFKIDVCVKGKRGIFKNRFGTCLTKTKVHPQIYLTCHLPLSTFRFPFLNSMSFVLCLATFPKVH</sequence>
<comment type="caution">
    <text evidence="1">The sequence shown here is derived from an EMBL/GenBank/DDBJ whole genome shotgun (WGS) entry which is preliminary data.</text>
</comment>
<protein>
    <submittedName>
        <fullName evidence="1">Uncharacterized protein</fullName>
    </submittedName>
</protein>
<gene>
    <name evidence="1" type="ORF">NPIL_44131</name>
</gene>
<proteinExistence type="predicted"/>
<keyword evidence="2" id="KW-1185">Reference proteome</keyword>
<evidence type="ECO:0000313" key="2">
    <source>
        <dbReference type="Proteomes" id="UP000887013"/>
    </source>
</evidence>